<keyword evidence="2" id="KW-0964">Secreted</keyword>
<gene>
    <name evidence="3" type="ORF">Pen02_57030</name>
</gene>
<dbReference type="Pfam" id="PF03022">
    <property type="entry name" value="MRJP"/>
    <property type="match status" value="1"/>
</dbReference>
<protein>
    <submittedName>
        <fullName evidence="3">Yellow</fullName>
    </submittedName>
</protein>
<dbReference type="PANTHER" id="PTHR10009:SF18">
    <property type="entry name" value="PROTEIN YELLOW-LIKE PROTEIN"/>
    <property type="match status" value="1"/>
</dbReference>
<evidence type="ECO:0000313" key="4">
    <source>
        <dbReference type="Proteomes" id="UP000646749"/>
    </source>
</evidence>
<dbReference type="InterPro" id="IPR011042">
    <property type="entry name" value="6-blade_b-propeller_TolB-like"/>
</dbReference>
<dbReference type="PANTHER" id="PTHR10009">
    <property type="entry name" value="PROTEIN YELLOW-RELATED"/>
    <property type="match status" value="1"/>
</dbReference>
<evidence type="ECO:0000256" key="1">
    <source>
        <dbReference type="ARBA" id="ARBA00004613"/>
    </source>
</evidence>
<comment type="subcellular location">
    <subcellularLocation>
        <location evidence="1">Secreted</location>
    </subcellularLocation>
</comment>
<dbReference type="InterPro" id="IPR017996">
    <property type="entry name" value="MRJP/yellow-related"/>
</dbReference>
<evidence type="ECO:0000313" key="3">
    <source>
        <dbReference type="EMBL" id="GIG90767.1"/>
    </source>
</evidence>
<dbReference type="Gene3D" id="2.120.10.30">
    <property type="entry name" value="TolB, C-terminal domain"/>
    <property type="match status" value="1"/>
</dbReference>
<reference evidence="3 4" key="1">
    <citation type="submission" date="2021-01" db="EMBL/GenBank/DDBJ databases">
        <title>Whole genome shotgun sequence of Plantactinospora endophytica NBRC 110450.</title>
        <authorList>
            <person name="Komaki H."/>
            <person name="Tamura T."/>
        </authorList>
    </citation>
    <scope>NUCLEOTIDE SEQUENCE [LARGE SCALE GENOMIC DNA]</scope>
    <source>
        <strain evidence="3 4">NBRC 110450</strain>
    </source>
</reference>
<sequence>MKGTLRGVSGDRLGDVRPTIQENPRLRPVTAIDRVCTGVTTTGDGRVFVSFPSADGPGVQVGEIISDGRIVPFPDAAWNEVRDHLDPEGAFVHVNGLRIGPDGNLWIVDAGSPGPGLPVVPGGPRLIVVDPESATVVRIHDLGPALRPNSYVDDVRFNGRTAYLTDAGAPGLIVLDLSTGACRRVLDGHASTVARRPLRADGEMLRDAHGRELRIHADQLEVSPDGRYLYYQPASGPLHRIETRCLDDPDIPPEVVAQQVEPWVDTPTTGGTAIDAAGIIYLSDVDRRRILAIDLDRRIQTLVADPRLVWGDAMWLDGTGQLWIPAAQLNRTPGLAGGSSSVDYPVWIYRMPVDAVPPAIDHA</sequence>
<keyword evidence="4" id="KW-1185">Reference proteome</keyword>
<dbReference type="SUPFAM" id="SSF101898">
    <property type="entry name" value="NHL repeat"/>
    <property type="match status" value="1"/>
</dbReference>
<comment type="caution">
    <text evidence="3">The sequence shown here is derived from an EMBL/GenBank/DDBJ whole genome shotgun (WGS) entry which is preliminary data.</text>
</comment>
<dbReference type="Proteomes" id="UP000646749">
    <property type="component" value="Unassembled WGS sequence"/>
</dbReference>
<accession>A0ABQ4E910</accession>
<evidence type="ECO:0000256" key="2">
    <source>
        <dbReference type="ARBA" id="ARBA00022525"/>
    </source>
</evidence>
<organism evidence="3 4">
    <name type="scientific">Plantactinospora endophytica</name>
    <dbReference type="NCBI Taxonomy" id="673535"/>
    <lineage>
        <taxon>Bacteria</taxon>
        <taxon>Bacillati</taxon>
        <taxon>Actinomycetota</taxon>
        <taxon>Actinomycetes</taxon>
        <taxon>Micromonosporales</taxon>
        <taxon>Micromonosporaceae</taxon>
        <taxon>Plantactinospora</taxon>
    </lineage>
</organism>
<proteinExistence type="predicted"/>
<name>A0ABQ4E910_9ACTN</name>
<dbReference type="EMBL" id="BONW01000029">
    <property type="protein sequence ID" value="GIG90767.1"/>
    <property type="molecule type" value="Genomic_DNA"/>
</dbReference>